<accession>A0A9P7BBX2</accession>
<dbReference type="OrthoDB" id="9992747at2759"/>
<dbReference type="PANTHER" id="PTHR43782:SF3">
    <property type="entry name" value="ARGINASE"/>
    <property type="match status" value="1"/>
</dbReference>
<evidence type="ECO:0000256" key="1">
    <source>
        <dbReference type="ARBA" id="ARBA00022723"/>
    </source>
</evidence>
<evidence type="ECO:0000313" key="6">
    <source>
        <dbReference type="Proteomes" id="UP000750334"/>
    </source>
</evidence>
<keyword evidence="1" id="KW-0479">Metal-binding</keyword>
<dbReference type="CDD" id="cd09999">
    <property type="entry name" value="Arginase-like_1"/>
    <property type="match status" value="1"/>
</dbReference>
<dbReference type="GO" id="GO:0005634">
    <property type="term" value="C:nucleus"/>
    <property type="evidence" value="ECO:0007669"/>
    <property type="project" value="TreeGrafter"/>
</dbReference>
<dbReference type="GO" id="GO:0030145">
    <property type="term" value="F:manganese ion binding"/>
    <property type="evidence" value="ECO:0007669"/>
    <property type="project" value="TreeGrafter"/>
</dbReference>
<dbReference type="EMBL" id="PUHR01000013">
    <property type="protein sequence ID" value="KAG0671328.1"/>
    <property type="molecule type" value="Genomic_DNA"/>
</dbReference>
<evidence type="ECO:0000256" key="4">
    <source>
        <dbReference type="PROSITE-ProRule" id="PRU00742"/>
    </source>
</evidence>
<evidence type="ECO:0000256" key="2">
    <source>
        <dbReference type="ARBA" id="ARBA00022801"/>
    </source>
</evidence>
<organism evidence="5 6">
    <name type="scientific">Maudiozyma exigua</name>
    <name type="common">Yeast</name>
    <name type="synonym">Kazachstania exigua</name>
    <dbReference type="NCBI Taxonomy" id="34358"/>
    <lineage>
        <taxon>Eukaryota</taxon>
        <taxon>Fungi</taxon>
        <taxon>Dikarya</taxon>
        <taxon>Ascomycota</taxon>
        <taxon>Saccharomycotina</taxon>
        <taxon>Saccharomycetes</taxon>
        <taxon>Saccharomycetales</taxon>
        <taxon>Saccharomycetaceae</taxon>
        <taxon>Maudiozyma</taxon>
    </lineage>
</organism>
<sequence>MAEYIDTDTIRVILPNWQGGCLKEYHFGAQLLEWLAPKTDMPTVAIKTDDPITTENDEKDQYFTNNSAIVKLMNKSREDINKYNPKRIVTLGGDCLASYPSFSYLADKYKDDLGILWIDTHPDISLPGQFNHSHAYPVAALIGRNSMGVRNSNDYTMKGSKIMIAGIHDPLDHEAKTIRESGVQTCSPGQVQMGSQTILDWIKRENIKYLAIHIDLDVLNEQLFHSLYFSRPDVDKKSFDGIAQGKLNMSDIITITNLVEKETDIVGLTIAEYLPWDAINLKNMLENLPLVGKK</sequence>
<dbReference type="Gene3D" id="3.40.800.10">
    <property type="entry name" value="Ureohydrolase domain"/>
    <property type="match status" value="1"/>
</dbReference>
<keyword evidence="6" id="KW-1185">Reference proteome</keyword>
<dbReference type="GO" id="GO:0005829">
    <property type="term" value="C:cytosol"/>
    <property type="evidence" value="ECO:0007669"/>
    <property type="project" value="TreeGrafter"/>
</dbReference>
<dbReference type="InterPro" id="IPR006035">
    <property type="entry name" value="Ureohydrolase"/>
</dbReference>
<dbReference type="InterPro" id="IPR023696">
    <property type="entry name" value="Ureohydrolase_dom_sf"/>
</dbReference>
<name>A0A9P7BBX2_MAUEX</name>
<evidence type="ECO:0000256" key="3">
    <source>
        <dbReference type="ARBA" id="ARBA00023211"/>
    </source>
</evidence>
<proteinExistence type="inferred from homology"/>
<dbReference type="GO" id="GO:0004053">
    <property type="term" value="F:arginase activity"/>
    <property type="evidence" value="ECO:0007669"/>
    <property type="project" value="TreeGrafter"/>
</dbReference>
<dbReference type="PANTHER" id="PTHR43782">
    <property type="entry name" value="ARGINASE"/>
    <property type="match status" value="1"/>
</dbReference>
<comment type="similarity">
    <text evidence="4">Belongs to the arginase family.</text>
</comment>
<dbReference type="SUPFAM" id="SSF52768">
    <property type="entry name" value="Arginase/deacetylase"/>
    <property type="match status" value="1"/>
</dbReference>
<dbReference type="AlphaFoldDB" id="A0A9P7BBX2"/>
<keyword evidence="3" id="KW-0464">Manganese</keyword>
<gene>
    <name evidence="5" type="ORF">C6P45_000782</name>
</gene>
<evidence type="ECO:0008006" key="7">
    <source>
        <dbReference type="Google" id="ProtNLM"/>
    </source>
</evidence>
<reference evidence="5 6" key="1">
    <citation type="submission" date="2020-11" db="EMBL/GenBank/DDBJ databases">
        <title>Kefir isolates.</title>
        <authorList>
            <person name="Marcisauskas S."/>
            <person name="Kim Y."/>
            <person name="Blasche S."/>
        </authorList>
    </citation>
    <scope>NUCLEOTIDE SEQUENCE [LARGE SCALE GENOMIC DNA]</scope>
    <source>
        <strain evidence="5 6">OG2</strain>
    </source>
</reference>
<dbReference type="Pfam" id="PF00491">
    <property type="entry name" value="Arginase"/>
    <property type="match status" value="1"/>
</dbReference>
<dbReference type="PROSITE" id="PS51409">
    <property type="entry name" value="ARGINASE_2"/>
    <property type="match status" value="1"/>
</dbReference>
<comment type="caution">
    <text evidence="5">The sequence shown here is derived from an EMBL/GenBank/DDBJ whole genome shotgun (WGS) entry which is preliminary data.</text>
</comment>
<evidence type="ECO:0000313" key="5">
    <source>
        <dbReference type="EMBL" id="KAG0671328.1"/>
    </source>
</evidence>
<keyword evidence="2" id="KW-0378">Hydrolase</keyword>
<protein>
    <recommendedName>
        <fullName evidence="7">Arginase</fullName>
    </recommendedName>
</protein>
<dbReference type="Proteomes" id="UP000750334">
    <property type="component" value="Unassembled WGS sequence"/>
</dbReference>